<name>A0A917S2H8_9ACTN</name>
<dbReference type="AlphaFoldDB" id="A0A917S2H8"/>
<sequence>MTATKSRHRSAGRPEPSWRIRAIRRDPLDPRLLARLFIQMALERADTQHPQADAATEGDDRAS</sequence>
<evidence type="ECO:0000313" key="2">
    <source>
        <dbReference type="EMBL" id="GGL48698.1"/>
    </source>
</evidence>
<gene>
    <name evidence="2" type="ORF">GCM10011575_03320</name>
</gene>
<proteinExistence type="predicted"/>
<feature type="region of interest" description="Disordered" evidence="1">
    <location>
        <begin position="43"/>
        <end position="63"/>
    </location>
</feature>
<keyword evidence="3" id="KW-1185">Reference proteome</keyword>
<accession>A0A917S2H8</accession>
<evidence type="ECO:0000256" key="1">
    <source>
        <dbReference type="SAM" id="MobiDB-lite"/>
    </source>
</evidence>
<dbReference type="Proteomes" id="UP000613840">
    <property type="component" value="Unassembled WGS sequence"/>
</dbReference>
<reference evidence="2" key="1">
    <citation type="journal article" date="2014" name="Int. J. Syst. Evol. Microbiol.">
        <title>Complete genome sequence of Corynebacterium casei LMG S-19264T (=DSM 44701T), isolated from a smear-ripened cheese.</title>
        <authorList>
            <consortium name="US DOE Joint Genome Institute (JGI-PGF)"/>
            <person name="Walter F."/>
            <person name="Albersmeier A."/>
            <person name="Kalinowski J."/>
            <person name="Ruckert C."/>
        </authorList>
    </citation>
    <scope>NUCLEOTIDE SEQUENCE</scope>
    <source>
        <strain evidence="2">CGMCC 4.7306</strain>
    </source>
</reference>
<evidence type="ECO:0000313" key="3">
    <source>
        <dbReference type="Proteomes" id="UP000613840"/>
    </source>
</evidence>
<dbReference type="RefSeq" id="WP_188893429.1">
    <property type="nucleotide sequence ID" value="NZ_BMMZ01000001.1"/>
</dbReference>
<comment type="caution">
    <text evidence="2">The sequence shown here is derived from an EMBL/GenBank/DDBJ whole genome shotgun (WGS) entry which is preliminary data.</text>
</comment>
<reference evidence="2" key="2">
    <citation type="submission" date="2020-09" db="EMBL/GenBank/DDBJ databases">
        <authorList>
            <person name="Sun Q."/>
            <person name="Zhou Y."/>
        </authorList>
    </citation>
    <scope>NUCLEOTIDE SEQUENCE</scope>
    <source>
        <strain evidence="2">CGMCC 4.7306</strain>
    </source>
</reference>
<protein>
    <submittedName>
        <fullName evidence="2">Uncharacterized protein</fullName>
    </submittedName>
</protein>
<dbReference type="EMBL" id="BMMZ01000001">
    <property type="protein sequence ID" value="GGL48698.1"/>
    <property type="molecule type" value="Genomic_DNA"/>
</dbReference>
<organism evidence="2 3">
    <name type="scientific">Microlunatus endophyticus</name>
    <dbReference type="NCBI Taxonomy" id="1716077"/>
    <lineage>
        <taxon>Bacteria</taxon>
        <taxon>Bacillati</taxon>
        <taxon>Actinomycetota</taxon>
        <taxon>Actinomycetes</taxon>
        <taxon>Propionibacteriales</taxon>
        <taxon>Propionibacteriaceae</taxon>
        <taxon>Microlunatus</taxon>
    </lineage>
</organism>